<gene>
    <name evidence="1 3" type="primary">pals-34</name>
    <name evidence="1" type="ORF">CELE_F26D11.6</name>
    <name evidence="3" type="ORF">F26D11.6</name>
</gene>
<evidence type="ECO:0000313" key="1">
    <source>
        <dbReference type="EMBL" id="CCD70057.1"/>
    </source>
</evidence>
<proteinExistence type="predicted"/>
<dbReference type="CTD" id="184977"/>
<dbReference type="OrthoDB" id="5807127at2759"/>
<dbReference type="OMA" id="NCIIAGA"/>
<keyword evidence="2" id="KW-1185">Reference proteome</keyword>
<dbReference type="eggNOG" id="ENOG502TKK3">
    <property type="taxonomic scope" value="Eukaryota"/>
</dbReference>
<dbReference type="Proteomes" id="UP000001940">
    <property type="component" value="Chromosome V"/>
</dbReference>
<dbReference type="AlphaFoldDB" id="A5A8R3"/>
<dbReference type="RefSeq" id="NP_505047.2">
    <property type="nucleotide sequence ID" value="NM_072646.3"/>
</dbReference>
<dbReference type="AGR" id="WB:WBGene00017823"/>
<dbReference type="WormBase" id="F26D11.6">
    <property type="protein sequence ID" value="CE40949"/>
    <property type="gene ID" value="WBGene00017823"/>
    <property type="gene designation" value="pals-34"/>
</dbReference>
<dbReference type="STRING" id="6239.F26D11.6.1"/>
<dbReference type="HOGENOM" id="CLU_1620579_0_0_1"/>
<organism evidence="1 2">
    <name type="scientific">Caenorhabditis elegans</name>
    <dbReference type="NCBI Taxonomy" id="6239"/>
    <lineage>
        <taxon>Eukaryota</taxon>
        <taxon>Metazoa</taxon>
        <taxon>Ecdysozoa</taxon>
        <taxon>Nematoda</taxon>
        <taxon>Chromadorea</taxon>
        <taxon>Rhabditida</taxon>
        <taxon>Rhabditina</taxon>
        <taxon>Rhabditomorpha</taxon>
        <taxon>Rhabditoidea</taxon>
        <taxon>Rhabditidae</taxon>
        <taxon>Peloderinae</taxon>
        <taxon>Caenorhabditis</taxon>
    </lineage>
</organism>
<evidence type="ECO:0000313" key="3">
    <source>
        <dbReference type="WormBase" id="F26D11.6"/>
    </source>
</evidence>
<dbReference type="EMBL" id="BX284605">
    <property type="protein sequence ID" value="CCD70057.1"/>
    <property type="molecule type" value="Genomic_DNA"/>
</dbReference>
<dbReference type="UCSC" id="F26D11.6">
    <property type="organism name" value="c. elegans"/>
</dbReference>
<dbReference type="SMR" id="A5A8R3"/>
<accession>A5A8R3</accession>
<name>A5A8R3_CAEEL</name>
<evidence type="ECO:0000313" key="2">
    <source>
        <dbReference type="Proteomes" id="UP000001940"/>
    </source>
</evidence>
<sequence length="166" mass="19093">MGNCIFAGPRSSHGIVPSNVYSKVETLELIDANVGTRHATSKVTTRYFRCIEEIEKTTNGIVNIFNDATQFLREDRDDEFKTTMESLQTRLFDLHQNVTLLFKLSVFKIDFSIRERKDIGKEIMLLVEDLWKTIKDVFEGTEAGLKNIESKIEMLVKKSSDLTTMY</sequence>
<dbReference type="GeneID" id="184977"/>
<dbReference type="InParanoid" id="A5A8R3"/>
<dbReference type="FunCoup" id="A5A8R3">
    <property type="interactions" value="253"/>
</dbReference>
<dbReference type="KEGG" id="cel:CELE_F26D11.6"/>
<dbReference type="Bgee" id="WBGene00017823">
    <property type="expression patterns" value="Expressed in adult organism and 2 other cell types or tissues"/>
</dbReference>
<reference evidence="1 2" key="1">
    <citation type="journal article" date="1998" name="Science">
        <title>Genome sequence of the nematode C. elegans: a platform for investigating biology.</title>
        <authorList>
            <consortium name="The C. elegans sequencing consortium"/>
            <person name="Sulson J.E."/>
            <person name="Waterston R."/>
        </authorList>
    </citation>
    <scope>NUCLEOTIDE SEQUENCE [LARGE SCALE GENOMIC DNA]</scope>
    <source>
        <strain evidence="1 2">Bristol N2</strain>
    </source>
</reference>
<dbReference type="PaxDb" id="6239-F26D11.6"/>
<protein>
    <submittedName>
        <fullName evidence="1">Protein containing ALS2cr12 (ALS2CR12) signature</fullName>
    </submittedName>
</protein>